<feature type="compositionally biased region" description="Low complexity" evidence="2">
    <location>
        <begin position="827"/>
        <end position="847"/>
    </location>
</feature>
<feature type="compositionally biased region" description="Polar residues" evidence="2">
    <location>
        <begin position="664"/>
        <end position="680"/>
    </location>
</feature>
<keyword evidence="1" id="KW-0175">Coiled coil</keyword>
<keyword evidence="4" id="KW-1185">Reference proteome</keyword>
<protein>
    <submittedName>
        <fullName evidence="3">GA28568 gene product from transcript GA28568-RA</fullName>
    </submittedName>
</protein>
<dbReference type="STRING" id="1108050.A0A0B7FPU7"/>
<feature type="compositionally biased region" description="Basic and acidic residues" evidence="2">
    <location>
        <begin position="850"/>
        <end position="859"/>
    </location>
</feature>
<feature type="coiled-coil region" evidence="1">
    <location>
        <begin position="1227"/>
        <end position="1261"/>
    </location>
</feature>
<gene>
    <name evidence="3" type="ORF">RSOLAG1IB_02917</name>
</gene>
<dbReference type="EMBL" id="LN679102">
    <property type="protein sequence ID" value="CEL58172.1"/>
    <property type="molecule type" value="Genomic_DNA"/>
</dbReference>
<feature type="compositionally biased region" description="Polar residues" evidence="2">
    <location>
        <begin position="211"/>
        <end position="224"/>
    </location>
</feature>
<feature type="compositionally biased region" description="Pro residues" evidence="2">
    <location>
        <begin position="789"/>
        <end position="799"/>
    </location>
</feature>
<feature type="compositionally biased region" description="Pro residues" evidence="2">
    <location>
        <begin position="365"/>
        <end position="377"/>
    </location>
</feature>
<evidence type="ECO:0000256" key="1">
    <source>
        <dbReference type="SAM" id="Coils"/>
    </source>
</evidence>
<dbReference type="Proteomes" id="UP000059188">
    <property type="component" value="Unassembled WGS sequence"/>
</dbReference>
<evidence type="ECO:0000313" key="4">
    <source>
        <dbReference type="Proteomes" id="UP000059188"/>
    </source>
</evidence>
<feature type="compositionally biased region" description="Low complexity" evidence="2">
    <location>
        <begin position="697"/>
        <end position="708"/>
    </location>
</feature>
<feature type="compositionally biased region" description="Low complexity" evidence="2">
    <location>
        <begin position="246"/>
        <end position="256"/>
    </location>
</feature>
<feature type="compositionally biased region" description="Polar residues" evidence="2">
    <location>
        <begin position="468"/>
        <end position="487"/>
    </location>
</feature>
<accession>A0A0B7FPU7</accession>
<feature type="compositionally biased region" description="Polar residues" evidence="2">
    <location>
        <begin position="544"/>
        <end position="582"/>
    </location>
</feature>
<feature type="compositionally biased region" description="Polar residues" evidence="2">
    <location>
        <begin position="304"/>
        <end position="340"/>
    </location>
</feature>
<evidence type="ECO:0000313" key="3">
    <source>
        <dbReference type="EMBL" id="CEL58172.1"/>
    </source>
</evidence>
<dbReference type="OrthoDB" id="3248016at2759"/>
<feature type="region of interest" description="Disordered" evidence="2">
    <location>
        <begin position="199"/>
        <end position="593"/>
    </location>
</feature>
<feature type="coiled-coil region" evidence="1">
    <location>
        <begin position="1304"/>
        <end position="1422"/>
    </location>
</feature>
<organism evidence="3 4">
    <name type="scientific">Thanatephorus cucumeris (strain AG1-IB / isolate 7/3/14)</name>
    <name type="common">Lettuce bottom rot fungus</name>
    <name type="synonym">Rhizoctonia solani</name>
    <dbReference type="NCBI Taxonomy" id="1108050"/>
    <lineage>
        <taxon>Eukaryota</taxon>
        <taxon>Fungi</taxon>
        <taxon>Dikarya</taxon>
        <taxon>Basidiomycota</taxon>
        <taxon>Agaricomycotina</taxon>
        <taxon>Agaricomycetes</taxon>
        <taxon>Cantharellales</taxon>
        <taxon>Ceratobasidiaceae</taxon>
        <taxon>Rhizoctonia</taxon>
        <taxon>Rhizoctonia solani AG-1</taxon>
    </lineage>
</organism>
<feature type="region of interest" description="Disordered" evidence="2">
    <location>
        <begin position="757"/>
        <end position="876"/>
    </location>
</feature>
<feature type="compositionally biased region" description="Low complexity" evidence="2">
    <location>
        <begin position="413"/>
        <end position="426"/>
    </location>
</feature>
<feature type="compositionally biased region" description="Polar residues" evidence="2">
    <location>
        <begin position="800"/>
        <end position="810"/>
    </location>
</feature>
<proteinExistence type="predicted"/>
<feature type="coiled-coil region" evidence="1">
    <location>
        <begin position="960"/>
        <end position="1190"/>
    </location>
</feature>
<feature type="compositionally biased region" description="Polar residues" evidence="2">
    <location>
        <begin position="939"/>
        <end position="948"/>
    </location>
</feature>
<evidence type="ECO:0000256" key="2">
    <source>
        <dbReference type="SAM" id="MobiDB-lite"/>
    </source>
</evidence>
<feature type="compositionally biased region" description="Low complexity" evidence="2">
    <location>
        <begin position="583"/>
        <end position="593"/>
    </location>
</feature>
<sequence>MNAAQLFDRNPLHVVHLQGPVDRLHDTNLKTIYERAGRILLIQRWRDLATGAPQAFLLFESELAANSCCNRIGAPRITTAGGSHHQSVTSAILQPNQPNHPALQQWLNSQSMAPSYVTRNPPTPPKAAEFPLGCLRVLSEDAIPIVAKLKEFKCGPGWWRFIAQMYVANKLWAAARVILKCEKEPLVEDEVIDISDDSAHEHASDDDQSDMSKTQKPSKSSKVSHNAWLPSKRNVSGARAKLGVVTSKPAASAKSKAATKKSSKSTPSAEAPPFVPTPMNESPPTDATPQTGVDTPPTVPATLPMSTRSSTAASGPSNTSQPNGAINSSPGAAPIKTSSPEPSPVDALAQPSAQPQSVLPSCLPLFPPPQPSNPTPEPSSCRKASLTPTPSIPVSEGPTPALSGSDEKRQNATKEPPTGPKETTAGSTRGTGTPAANLRAGVSRMATRRNLSNSVLAPDSPELLARATLQTDSKSTLPPGGPTSTMPTRPEAAAPPTGPKSMTTPVAPKRTTPPTGPKALLGLLPGQKAPPTGPRALMNAFGNRPSSPATQSAPSINITTNATNGTSTPNPSATVSSSKLGETTSTPGPSGTTLATITNTIPKTSVKATRHRALLGWLDAQGEMSKQVQVKKEIDQEALEGDKPLQDSPAVTLSRVSPAVPPAQDSSLQETSPNQATQNPPSAPVVEDTPTPPTQTLPPVQATQTLPPIDEPSSAVPIEEDSVSNVPMEGDSSFGVSPEDLFPNSIALTEDASSVMPLQGLPSLAPAQIPPMMTTREPTSTPPIQDTTPAPPTQDPPPSMSNTLSATPRASVSARPRTPIPSPFREPLSFFGISSSPGSLLPSSSSPTKRKSDTLESRLIKRRRHRTSSSKSEPIIVEPEISALEAENARAAETQAEEDWVSELLRVDMSDYPESVMARLSGSDKSNRGIVSASDKFKSSPTTQGSISVESDTDLELRSLRATRDENEALKMKIKVLEMTLPTAESVKNELYAERKEKTQLIEALEIERSLLTQSEALRKQSDATREGLQQRIKQLEDRLNESAVTLERAREAAQVASEQRRNAEEATLLADLARTKLGVSLDSERDLVSRVREELAEEREIRAEVQAKLAATEARLAAEQRRYTEARDQAEKERAEAKSFLEAEKAIVSAQEAKLEREKEIRSGLETKLKEMEEKLKDEQAKQVEDKKKADAILQKELTMAMKLVTAEREVTRGERAKTATELEAKELAEKEIILLKEQLAATEKKLKEAQDGNNSMKRDLVTFKDQLSESTEQQHILRAHLSTAGTKLAISEGRTRAIEDRVMDAEEISRRHALELSRLQNELVSERHVLIMERQTLAKERISRRELEAKLVVAEERLRTGTKQTGELQAQLQTVISSGQGSTEQLQTQRTLLHIARTRIQELEQAIQRVESDLDASRTAEAAAKTMVQLWGPPLTRTHLSSPVSDIVDRNSEQIETETDSFISLMKPPRQQSFKLKRTSTPARLLKLDMPSGEPTNIDLGGLPANPETIIDLLHRSKCAGVFWDIIMDEYGAMGCFDAAEAIAAGKLKSQL</sequence>
<reference evidence="3 4" key="1">
    <citation type="submission" date="2014-11" db="EMBL/GenBank/DDBJ databases">
        <authorList>
            <person name="Wibberg Daniel"/>
        </authorList>
    </citation>
    <scope>NUCLEOTIDE SEQUENCE [LARGE SCALE GENOMIC DNA]</scope>
    <source>
        <strain evidence="3">Rhizoctonia solani AG1-IB 7/3/14</strain>
    </source>
</reference>
<name>A0A0B7FPU7_THACB</name>
<feature type="region of interest" description="Disordered" evidence="2">
    <location>
        <begin position="656"/>
        <end position="741"/>
    </location>
</feature>
<feature type="compositionally biased region" description="Polar residues" evidence="2">
    <location>
        <begin position="279"/>
        <end position="293"/>
    </location>
</feature>
<feature type="region of interest" description="Disordered" evidence="2">
    <location>
        <begin position="920"/>
        <end position="948"/>
    </location>
</feature>